<dbReference type="EMBL" id="FZPD01000002">
    <property type="protein sequence ID" value="SNS73831.1"/>
    <property type="molecule type" value="Genomic_DNA"/>
</dbReference>
<protein>
    <submittedName>
        <fullName evidence="4">Tetratricopeptide repeat-containing protein</fullName>
    </submittedName>
</protein>
<dbReference type="Pfam" id="PF13432">
    <property type="entry name" value="TPR_16"/>
    <property type="match status" value="2"/>
</dbReference>
<sequence>MRTLLTLLLAAICVVGYSQKKPKINQAMSAMEDGELAEAKSIIDAAIEHEKTKDDPETWYFRGQIYAALDTANNEEGALEESLKAFDKAIELDPEQKKISSFTGVGIENVDTKRQGYYAYYYNQAIADYNAESFETAADNFETAYFINPTDTNAILNAAYAAVAGGDTKRAEENFKKSYDAGVRDKTVFLQLYNYAVKDERMEEALDVIRKGKEAYPDDIDFAKYEINLLIQLEKTEDAKAELEKAIEADPQNADLLFSLGVLKEELGDKEGALKSYRDALEVDPDHYNSNFNLGVAVFNEANELIKERNALSYKEEKKSNELTKKINVELEKALPIWEKLYSLNSSDQTVLETLGYIYNSLGMKDKYNKIQDELDAMGGN</sequence>
<dbReference type="PROSITE" id="PS50005">
    <property type="entry name" value="TPR"/>
    <property type="match status" value="2"/>
</dbReference>
<dbReference type="InterPro" id="IPR011990">
    <property type="entry name" value="TPR-like_helical_dom_sf"/>
</dbReference>
<keyword evidence="2 3" id="KW-0802">TPR repeat</keyword>
<feature type="repeat" description="TPR" evidence="3">
    <location>
        <begin position="254"/>
        <end position="287"/>
    </location>
</feature>
<dbReference type="Gene3D" id="1.25.40.10">
    <property type="entry name" value="Tetratricopeptide repeat domain"/>
    <property type="match status" value="3"/>
</dbReference>
<dbReference type="PANTHER" id="PTHR45586:SF1">
    <property type="entry name" value="LIPOPOLYSACCHARIDE ASSEMBLY PROTEIN B"/>
    <property type="match status" value="1"/>
</dbReference>
<dbReference type="Proteomes" id="UP000198393">
    <property type="component" value="Unassembled WGS sequence"/>
</dbReference>
<keyword evidence="1" id="KW-0677">Repeat</keyword>
<dbReference type="SUPFAM" id="SSF48452">
    <property type="entry name" value="TPR-like"/>
    <property type="match status" value="1"/>
</dbReference>
<accession>A0A239GY35</accession>
<dbReference type="PROSITE" id="PS50293">
    <property type="entry name" value="TPR_REGION"/>
    <property type="match status" value="1"/>
</dbReference>
<evidence type="ECO:0000313" key="5">
    <source>
        <dbReference type="Proteomes" id="UP000198393"/>
    </source>
</evidence>
<keyword evidence="5" id="KW-1185">Reference proteome</keyword>
<dbReference type="OrthoDB" id="739506at2"/>
<evidence type="ECO:0000256" key="1">
    <source>
        <dbReference type="ARBA" id="ARBA00022737"/>
    </source>
</evidence>
<dbReference type="InterPro" id="IPR019734">
    <property type="entry name" value="TPR_rpt"/>
</dbReference>
<gene>
    <name evidence="4" type="ORF">SAMN05421640_1053</name>
</gene>
<proteinExistence type="predicted"/>
<feature type="repeat" description="TPR" evidence="3">
    <location>
        <begin position="63"/>
        <end position="96"/>
    </location>
</feature>
<dbReference type="AlphaFoldDB" id="A0A239GY35"/>
<name>A0A239GY35_EKHLU</name>
<evidence type="ECO:0000313" key="4">
    <source>
        <dbReference type="EMBL" id="SNS73831.1"/>
    </source>
</evidence>
<evidence type="ECO:0000256" key="3">
    <source>
        <dbReference type="PROSITE-ProRule" id="PRU00339"/>
    </source>
</evidence>
<organism evidence="4 5">
    <name type="scientific">Ekhidna lutea</name>
    <dbReference type="NCBI Taxonomy" id="447679"/>
    <lineage>
        <taxon>Bacteria</taxon>
        <taxon>Pseudomonadati</taxon>
        <taxon>Bacteroidota</taxon>
        <taxon>Cytophagia</taxon>
        <taxon>Cytophagales</taxon>
        <taxon>Reichenbachiellaceae</taxon>
        <taxon>Ekhidna</taxon>
    </lineage>
</organism>
<dbReference type="PANTHER" id="PTHR45586">
    <property type="entry name" value="TPR REPEAT-CONTAINING PROTEIN PA4667"/>
    <property type="match status" value="1"/>
</dbReference>
<dbReference type="SMART" id="SM00028">
    <property type="entry name" value="TPR"/>
    <property type="match status" value="4"/>
</dbReference>
<dbReference type="RefSeq" id="WP_089355815.1">
    <property type="nucleotide sequence ID" value="NZ_FZPD01000002.1"/>
</dbReference>
<reference evidence="4 5" key="1">
    <citation type="submission" date="2017-06" db="EMBL/GenBank/DDBJ databases">
        <authorList>
            <person name="Kim H.J."/>
            <person name="Triplett B.A."/>
        </authorList>
    </citation>
    <scope>NUCLEOTIDE SEQUENCE [LARGE SCALE GENOMIC DNA]</scope>
    <source>
        <strain evidence="4 5">DSM 19307</strain>
    </source>
</reference>
<dbReference type="InterPro" id="IPR051012">
    <property type="entry name" value="CellSynth/LPSAsmb/PSIAsmb"/>
</dbReference>
<evidence type="ECO:0000256" key="2">
    <source>
        <dbReference type="ARBA" id="ARBA00022803"/>
    </source>
</evidence>